<dbReference type="GO" id="GO:0046872">
    <property type="term" value="F:metal ion binding"/>
    <property type="evidence" value="ECO:0007669"/>
    <property type="project" value="UniProtKB-KW"/>
</dbReference>
<evidence type="ECO:0000256" key="1">
    <source>
        <dbReference type="ARBA" id="ARBA00010638"/>
    </source>
</evidence>
<dbReference type="Gene3D" id="3.40.50.10420">
    <property type="entry name" value="NagB/RpiA/CoA transferase-like"/>
    <property type="match status" value="1"/>
</dbReference>
<dbReference type="InterPro" id="IPR037171">
    <property type="entry name" value="NagB/RpiA_transferase-like"/>
</dbReference>
<gene>
    <name evidence="6" type="ordered locus">Sinac_6870</name>
</gene>
<protein>
    <recommendedName>
        <fullName evidence="5">5-formyltetrahydrofolate cyclo-ligase</fullName>
        <ecNumber evidence="5">6.3.3.2</ecNumber>
    </recommendedName>
</protein>
<evidence type="ECO:0000256" key="2">
    <source>
        <dbReference type="ARBA" id="ARBA00022741"/>
    </source>
</evidence>
<dbReference type="InterPro" id="IPR002698">
    <property type="entry name" value="FTHF_cligase"/>
</dbReference>
<dbReference type="GO" id="GO:0030272">
    <property type="term" value="F:5-formyltetrahydrofolate cyclo-ligase activity"/>
    <property type="evidence" value="ECO:0007669"/>
    <property type="project" value="UniProtKB-EC"/>
</dbReference>
<dbReference type="eggNOG" id="COG0212">
    <property type="taxonomic scope" value="Bacteria"/>
</dbReference>
<reference evidence="6 7" key="1">
    <citation type="submission" date="2012-02" db="EMBL/GenBank/DDBJ databases">
        <title>Complete sequence of chromosome of Singulisphaera acidiphila DSM 18658.</title>
        <authorList>
            <consortium name="US DOE Joint Genome Institute (JGI-PGF)"/>
            <person name="Lucas S."/>
            <person name="Copeland A."/>
            <person name="Lapidus A."/>
            <person name="Glavina del Rio T."/>
            <person name="Dalin E."/>
            <person name="Tice H."/>
            <person name="Bruce D."/>
            <person name="Goodwin L."/>
            <person name="Pitluck S."/>
            <person name="Peters L."/>
            <person name="Ovchinnikova G."/>
            <person name="Chertkov O."/>
            <person name="Kyrpides N."/>
            <person name="Mavromatis K."/>
            <person name="Ivanova N."/>
            <person name="Brettin T."/>
            <person name="Detter J.C."/>
            <person name="Han C."/>
            <person name="Larimer F."/>
            <person name="Land M."/>
            <person name="Hauser L."/>
            <person name="Markowitz V."/>
            <person name="Cheng J.-F."/>
            <person name="Hugenholtz P."/>
            <person name="Woyke T."/>
            <person name="Wu D."/>
            <person name="Tindall B."/>
            <person name="Pomrenke H."/>
            <person name="Brambilla E."/>
            <person name="Klenk H.-P."/>
            <person name="Eisen J.A."/>
        </authorList>
    </citation>
    <scope>NUCLEOTIDE SEQUENCE [LARGE SCALE GENOMIC DNA]</scope>
    <source>
        <strain evidence="7">ATCC BAA-1392 / DSM 18658 / VKM B-2454 / MOB10</strain>
    </source>
</reference>
<dbReference type="GO" id="GO:0005524">
    <property type="term" value="F:ATP binding"/>
    <property type="evidence" value="ECO:0007669"/>
    <property type="project" value="UniProtKB-KW"/>
</dbReference>
<name>L0DQ34_SINAD</name>
<dbReference type="STRING" id="886293.Sinac_6870"/>
<keyword evidence="5" id="KW-0479">Metal-binding</keyword>
<evidence type="ECO:0000256" key="5">
    <source>
        <dbReference type="RuleBase" id="RU361279"/>
    </source>
</evidence>
<dbReference type="NCBIfam" id="TIGR02727">
    <property type="entry name" value="MTHFS_bact"/>
    <property type="match status" value="1"/>
</dbReference>
<feature type="binding site" evidence="4">
    <location>
        <begin position="7"/>
        <end position="11"/>
    </location>
    <ligand>
        <name>ATP</name>
        <dbReference type="ChEBI" id="CHEBI:30616"/>
    </ligand>
</feature>
<comment type="catalytic activity">
    <reaction evidence="5">
        <text>(6S)-5-formyl-5,6,7,8-tetrahydrofolate + ATP = (6R)-5,10-methenyltetrahydrofolate + ADP + phosphate</text>
        <dbReference type="Rhea" id="RHEA:10488"/>
        <dbReference type="ChEBI" id="CHEBI:30616"/>
        <dbReference type="ChEBI" id="CHEBI:43474"/>
        <dbReference type="ChEBI" id="CHEBI:57455"/>
        <dbReference type="ChEBI" id="CHEBI:57457"/>
        <dbReference type="ChEBI" id="CHEBI:456216"/>
        <dbReference type="EC" id="6.3.3.2"/>
    </reaction>
</comment>
<dbReference type="KEGG" id="saci:Sinac_6870"/>
<organism evidence="6 7">
    <name type="scientific">Singulisphaera acidiphila (strain ATCC BAA-1392 / DSM 18658 / VKM B-2454 / MOB10)</name>
    <dbReference type="NCBI Taxonomy" id="886293"/>
    <lineage>
        <taxon>Bacteria</taxon>
        <taxon>Pseudomonadati</taxon>
        <taxon>Planctomycetota</taxon>
        <taxon>Planctomycetia</taxon>
        <taxon>Isosphaerales</taxon>
        <taxon>Isosphaeraceae</taxon>
        <taxon>Singulisphaera</taxon>
    </lineage>
</organism>
<dbReference type="OrthoDB" id="9801938at2"/>
<accession>L0DQ34</accession>
<dbReference type="EC" id="6.3.3.2" evidence="5"/>
<dbReference type="Pfam" id="PF01812">
    <property type="entry name" value="5-FTHF_cyc-lig"/>
    <property type="match status" value="1"/>
</dbReference>
<evidence type="ECO:0000256" key="3">
    <source>
        <dbReference type="ARBA" id="ARBA00022840"/>
    </source>
</evidence>
<feature type="binding site" evidence="4">
    <location>
        <begin position="138"/>
        <end position="146"/>
    </location>
    <ligand>
        <name>ATP</name>
        <dbReference type="ChEBI" id="CHEBI:30616"/>
    </ligand>
</feature>
<keyword evidence="7" id="KW-1185">Reference proteome</keyword>
<dbReference type="Proteomes" id="UP000010798">
    <property type="component" value="Chromosome"/>
</dbReference>
<keyword evidence="2 4" id="KW-0547">Nucleotide-binding</keyword>
<dbReference type="EMBL" id="CP003364">
    <property type="protein sequence ID" value="AGA30930.1"/>
    <property type="molecule type" value="Genomic_DNA"/>
</dbReference>
<keyword evidence="5" id="KW-0460">Magnesium</keyword>
<evidence type="ECO:0000313" key="7">
    <source>
        <dbReference type="Proteomes" id="UP000010798"/>
    </source>
</evidence>
<dbReference type="HOGENOM" id="CLU_066245_1_1_0"/>
<evidence type="ECO:0000313" key="6">
    <source>
        <dbReference type="EMBL" id="AGA30930.1"/>
    </source>
</evidence>
<feature type="binding site" evidence="4">
    <location>
        <position position="59"/>
    </location>
    <ligand>
        <name>substrate</name>
    </ligand>
</feature>
<dbReference type="SUPFAM" id="SSF100950">
    <property type="entry name" value="NagB/RpiA/CoA transferase-like"/>
    <property type="match status" value="1"/>
</dbReference>
<dbReference type="GO" id="GO:0035999">
    <property type="term" value="P:tetrahydrofolate interconversion"/>
    <property type="evidence" value="ECO:0007669"/>
    <property type="project" value="TreeGrafter"/>
</dbReference>
<comment type="cofactor">
    <cofactor evidence="5">
        <name>Mg(2+)</name>
        <dbReference type="ChEBI" id="CHEBI:18420"/>
    </cofactor>
</comment>
<feature type="binding site" evidence="4">
    <location>
        <position position="53"/>
    </location>
    <ligand>
        <name>substrate</name>
    </ligand>
</feature>
<dbReference type="PANTHER" id="PTHR23407">
    <property type="entry name" value="ATPASE INHIBITOR/5-FORMYLTETRAHYDROFOLATE CYCLO-LIGASE"/>
    <property type="match status" value="1"/>
</dbReference>
<dbReference type="AlphaFoldDB" id="L0DQ34"/>
<evidence type="ECO:0000256" key="4">
    <source>
        <dbReference type="PIRSR" id="PIRSR006806-1"/>
    </source>
</evidence>
<dbReference type="PANTHER" id="PTHR23407:SF1">
    <property type="entry name" value="5-FORMYLTETRAHYDROFOLATE CYCLO-LIGASE"/>
    <property type="match status" value="1"/>
</dbReference>
<sequence>MDLRAQKRQLRQAMIERILALDPADRKAQEATLAARFRDLPGFDAAGSVLLYVTAFPEEIASQPMLELALERGKRLVCPRVDRIQRRLRLYRVEDLNADFKRGMLGIPEPHDGCPEVEPDQVDWVLVPGLVFDARGFRIGRGAGHYDRLLPTLRRDVPRWALALDCQMVDALPVESHDVSLDGVVSPRTTVACARPEDRAAATPSIDINRS</sequence>
<dbReference type="GO" id="GO:0009396">
    <property type="term" value="P:folic acid-containing compound biosynthetic process"/>
    <property type="evidence" value="ECO:0007669"/>
    <property type="project" value="TreeGrafter"/>
</dbReference>
<dbReference type="RefSeq" id="WP_015250002.1">
    <property type="nucleotide sequence ID" value="NC_019892.1"/>
</dbReference>
<dbReference type="PIRSF" id="PIRSF006806">
    <property type="entry name" value="FTHF_cligase"/>
    <property type="match status" value="1"/>
</dbReference>
<keyword evidence="3 4" id="KW-0067">ATP-binding</keyword>
<dbReference type="InterPro" id="IPR024185">
    <property type="entry name" value="FTHF_cligase-like_sf"/>
</dbReference>
<comment type="similarity">
    <text evidence="1 5">Belongs to the 5-formyltetrahydrofolate cyclo-ligase family.</text>
</comment>
<proteinExistence type="inferred from homology"/>